<keyword evidence="2" id="KW-1185">Reference proteome</keyword>
<proteinExistence type="predicted"/>
<dbReference type="RefSeq" id="WP_135978548.1">
    <property type="nucleotide sequence ID" value="NZ_BQKC01000002.1"/>
</dbReference>
<name>A0AAV5B405_9ACTN</name>
<accession>A0AAV5B405</accession>
<organism evidence="1 2">
    <name type="scientific">Granulimonas faecalis</name>
    <dbReference type="NCBI Taxonomy" id="2894155"/>
    <lineage>
        <taxon>Bacteria</taxon>
        <taxon>Bacillati</taxon>
        <taxon>Actinomycetota</taxon>
        <taxon>Coriobacteriia</taxon>
        <taxon>Coriobacteriales</taxon>
        <taxon>Kribbibacteriaceae</taxon>
        <taxon>Granulimonas</taxon>
    </lineage>
</organism>
<sequence length="66" mass="7310">MDEEGLRGFRDGPVWISGNRYGPREADFVPQATDRVPAHVDDLEVAAARGDLDPSVKAFVLHAQYQ</sequence>
<protein>
    <submittedName>
        <fullName evidence="1">Uncharacterized protein</fullName>
    </submittedName>
</protein>
<evidence type="ECO:0000313" key="2">
    <source>
        <dbReference type="Proteomes" id="UP001055025"/>
    </source>
</evidence>
<comment type="caution">
    <text evidence="1">The sequence shown here is derived from an EMBL/GenBank/DDBJ whole genome shotgun (WGS) entry which is preliminary data.</text>
</comment>
<dbReference type="EMBL" id="BQKC01000002">
    <property type="protein sequence ID" value="GJM56227.1"/>
    <property type="molecule type" value="Genomic_DNA"/>
</dbReference>
<dbReference type="Proteomes" id="UP001055025">
    <property type="component" value="Unassembled WGS sequence"/>
</dbReference>
<dbReference type="AlphaFoldDB" id="A0AAV5B405"/>
<reference evidence="1" key="1">
    <citation type="journal article" date="2022" name="Int. J. Syst. Evol. Microbiol.">
        <title>Granulimonas faecalis gen. nov., sp. nov., and Leptogranulimonas caecicola gen. nov., sp. nov., novel lactate-producing Atopobiaceae bacteria isolated from mouse intestines, and an emended description of the family Atopobiaceae.</title>
        <authorList>
            <person name="Morinaga K."/>
            <person name="Kusada H."/>
            <person name="Sakamoto S."/>
            <person name="Murakami T."/>
            <person name="Toyoda A."/>
            <person name="Mori H."/>
            <person name="Meng X.Y."/>
            <person name="Takashino M."/>
            <person name="Murotomi K."/>
            <person name="Tamaki H."/>
        </authorList>
    </citation>
    <scope>NUCLEOTIDE SEQUENCE</scope>
    <source>
        <strain evidence="1">OPF53</strain>
    </source>
</reference>
<gene>
    <name evidence="1" type="ORF">ATOP_18820</name>
</gene>
<evidence type="ECO:0000313" key="1">
    <source>
        <dbReference type="EMBL" id="GJM56227.1"/>
    </source>
</evidence>